<accession>A0A9P9ACF8</accession>
<evidence type="ECO:0000313" key="7">
    <source>
        <dbReference type="Proteomes" id="UP000770015"/>
    </source>
</evidence>
<dbReference type="PANTHER" id="PTHR10598">
    <property type="entry name" value="SET1/ASH2 HISTONE METHYLTRANSFERASE COMPLEX SUBUNIT ASH2"/>
    <property type="match status" value="1"/>
</dbReference>
<feature type="compositionally biased region" description="Basic and acidic residues" evidence="4">
    <location>
        <begin position="590"/>
        <end position="601"/>
    </location>
</feature>
<dbReference type="Proteomes" id="UP000770015">
    <property type="component" value="Unassembled WGS sequence"/>
</dbReference>
<feature type="compositionally biased region" description="Basic and acidic residues" evidence="4">
    <location>
        <begin position="93"/>
        <end position="121"/>
    </location>
</feature>
<dbReference type="EMBL" id="JAGSXJ010000010">
    <property type="protein sequence ID" value="KAH6688036.1"/>
    <property type="molecule type" value="Genomic_DNA"/>
</dbReference>
<name>A0A9P9ACF8_9PEZI</name>
<sequence length="601" mass="66110">MATETELPPPEAVSGTIATPDTPAAQPPAPLPQSAIPIPSASPAPSTLAQKRALEDDYTPRPSISSPLNPDAGHRATPKPQAPDEMPAKRTKKDTLKKREANKGFASDERTSTPDPKRRDAQIQAPPADSPLRYKQPPPKPSDFNPPRGPVFTHHRTTVGPNGQGSIEFYETTDQLYNKKNFRYTSCIADPAFPSSLLFRQTETEPYGPHLQFEDAATHMFFDKSGRHVTTDKGFRMVRANVAVREGRFFWEVKITRGILQQKNEQGEESHGHVRLGFARREAAVDAPVGFDCYSYGIRDKAGQTVFMSRPKAFFPDGEDICEGDVVGLEIQLPSVRLHNKILAGQYNPAVDSLDGPLPPGTPAEAPNIVRDRAPISFRKRQLYFEQITYHPTKELEDLMSTGLDKTASGNPVEKPHPNHPLHALRTLPNSYIKVYKNGKYMGTAFEDLLAFLPPASKPPAIDGARPGLDDGMLGYVPAVSVFRGGAAEVNFGPDFWFPPPGYHAQSVPDQDVSMSDADVANGGKKADEPEAKGELRPVSERYLEQIAEDVVYDIIDEVDYWIQDGEKIIDQSGVDDLKTASGQESMAPGREEIKEVVQDD</sequence>
<dbReference type="InterPro" id="IPR043136">
    <property type="entry name" value="B30.2/SPRY_sf"/>
</dbReference>
<organism evidence="6 7">
    <name type="scientific">Plectosphaerella plurivora</name>
    <dbReference type="NCBI Taxonomy" id="936078"/>
    <lineage>
        <taxon>Eukaryota</taxon>
        <taxon>Fungi</taxon>
        <taxon>Dikarya</taxon>
        <taxon>Ascomycota</taxon>
        <taxon>Pezizomycotina</taxon>
        <taxon>Sordariomycetes</taxon>
        <taxon>Hypocreomycetidae</taxon>
        <taxon>Glomerellales</taxon>
        <taxon>Plectosphaerellaceae</taxon>
        <taxon>Plectosphaerella</taxon>
    </lineage>
</organism>
<evidence type="ECO:0000256" key="4">
    <source>
        <dbReference type="SAM" id="MobiDB-lite"/>
    </source>
</evidence>
<dbReference type="CDD" id="cd12872">
    <property type="entry name" value="SPRY_Ash2"/>
    <property type="match status" value="1"/>
</dbReference>
<dbReference type="PANTHER" id="PTHR10598:SF0">
    <property type="entry name" value="SET1_ASH2 HISTONE METHYLTRANSFERASE COMPLEX SUBUNIT ASH2"/>
    <property type="match status" value="1"/>
</dbReference>
<gene>
    <name evidence="6" type="ORF">F5X68DRAFT_261334</name>
</gene>
<dbReference type="SMART" id="SM00449">
    <property type="entry name" value="SPRY"/>
    <property type="match status" value="1"/>
</dbReference>
<keyword evidence="7" id="KW-1185">Reference proteome</keyword>
<feature type="compositionally biased region" description="Low complexity" evidence="4">
    <location>
        <begin position="32"/>
        <end position="50"/>
    </location>
</feature>
<reference evidence="6" key="1">
    <citation type="journal article" date="2021" name="Nat. Commun.">
        <title>Genetic determinants of endophytism in the Arabidopsis root mycobiome.</title>
        <authorList>
            <person name="Mesny F."/>
            <person name="Miyauchi S."/>
            <person name="Thiergart T."/>
            <person name="Pickel B."/>
            <person name="Atanasova L."/>
            <person name="Karlsson M."/>
            <person name="Huettel B."/>
            <person name="Barry K.W."/>
            <person name="Haridas S."/>
            <person name="Chen C."/>
            <person name="Bauer D."/>
            <person name="Andreopoulos W."/>
            <person name="Pangilinan J."/>
            <person name="LaButti K."/>
            <person name="Riley R."/>
            <person name="Lipzen A."/>
            <person name="Clum A."/>
            <person name="Drula E."/>
            <person name="Henrissat B."/>
            <person name="Kohler A."/>
            <person name="Grigoriev I.V."/>
            <person name="Martin F.M."/>
            <person name="Hacquard S."/>
        </authorList>
    </citation>
    <scope>NUCLEOTIDE SEQUENCE</scope>
    <source>
        <strain evidence="6">MPI-SDFR-AT-0117</strain>
    </source>
</reference>
<evidence type="ECO:0000259" key="5">
    <source>
        <dbReference type="PROSITE" id="PS50188"/>
    </source>
</evidence>
<evidence type="ECO:0000313" key="6">
    <source>
        <dbReference type="EMBL" id="KAH6688036.1"/>
    </source>
</evidence>
<evidence type="ECO:0000256" key="1">
    <source>
        <dbReference type="ARBA" id="ARBA00004123"/>
    </source>
</evidence>
<dbReference type="InterPro" id="IPR013320">
    <property type="entry name" value="ConA-like_dom_sf"/>
</dbReference>
<dbReference type="PROSITE" id="PS50188">
    <property type="entry name" value="B302_SPRY"/>
    <property type="match status" value="1"/>
</dbReference>
<comment type="caution">
    <text evidence="6">The sequence shown here is derived from an EMBL/GenBank/DDBJ whole genome shotgun (WGS) entry which is preliminary data.</text>
</comment>
<feature type="domain" description="B30.2/SPRY" evidence="5">
    <location>
        <begin position="189"/>
        <end position="383"/>
    </location>
</feature>
<evidence type="ECO:0000256" key="2">
    <source>
        <dbReference type="ARBA" id="ARBA00023242"/>
    </source>
</evidence>
<dbReference type="GO" id="GO:0000976">
    <property type="term" value="F:transcription cis-regulatory region binding"/>
    <property type="evidence" value="ECO:0007669"/>
    <property type="project" value="TreeGrafter"/>
</dbReference>
<dbReference type="Gene3D" id="2.60.120.920">
    <property type="match status" value="1"/>
</dbReference>
<dbReference type="InterPro" id="IPR001870">
    <property type="entry name" value="B30.2/SPRY"/>
</dbReference>
<feature type="region of interest" description="Disordered" evidence="4">
    <location>
        <begin position="573"/>
        <end position="601"/>
    </location>
</feature>
<dbReference type="AlphaFoldDB" id="A0A9P9ACF8"/>
<comment type="similarity">
    <text evidence="3">Belongs to the cclA family.</text>
</comment>
<dbReference type="InterPro" id="IPR003877">
    <property type="entry name" value="SPRY_dom"/>
</dbReference>
<dbReference type="SUPFAM" id="SSF49899">
    <property type="entry name" value="Concanavalin A-like lectins/glucanases"/>
    <property type="match status" value="1"/>
</dbReference>
<feature type="region of interest" description="Disordered" evidence="4">
    <location>
        <begin position="507"/>
        <end position="534"/>
    </location>
</feature>
<comment type="subcellular location">
    <subcellularLocation>
        <location evidence="1">Nucleus</location>
    </subcellularLocation>
</comment>
<proteinExistence type="inferred from homology"/>
<dbReference type="InterPro" id="IPR037353">
    <property type="entry name" value="ASH2"/>
</dbReference>
<protein>
    <submittedName>
        <fullName evidence="6">SPRY domain-containing protein</fullName>
    </submittedName>
</protein>
<feature type="region of interest" description="Disordered" evidence="4">
    <location>
        <begin position="1"/>
        <end position="166"/>
    </location>
</feature>
<dbReference type="GO" id="GO:0048188">
    <property type="term" value="C:Set1C/COMPASS complex"/>
    <property type="evidence" value="ECO:0007669"/>
    <property type="project" value="InterPro"/>
</dbReference>
<evidence type="ECO:0000256" key="3">
    <source>
        <dbReference type="ARBA" id="ARBA00038149"/>
    </source>
</evidence>
<dbReference type="OrthoDB" id="10266026at2759"/>
<feature type="compositionally biased region" description="Basic and acidic residues" evidence="4">
    <location>
        <begin position="525"/>
        <end position="534"/>
    </location>
</feature>
<keyword evidence="2" id="KW-0539">Nucleus</keyword>